<dbReference type="Gene3D" id="3.30.1370.10">
    <property type="entry name" value="K Homology domain, type 1"/>
    <property type="match status" value="1"/>
</dbReference>
<accession>A0A835LPY7</accession>
<dbReference type="InterPro" id="IPR000504">
    <property type="entry name" value="RRM_dom"/>
</dbReference>
<dbReference type="GO" id="GO:0008270">
    <property type="term" value="F:zinc ion binding"/>
    <property type="evidence" value="ECO:0007669"/>
    <property type="project" value="UniProtKB-KW"/>
</dbReference>
<evidence type="ECO:0000256" key="14">
    <source>
        <dbReference type="PROSITE-ProRule" id="PRU00047"/>
    </source>
</evidence>
<dbReference type="PROSITE" id="PS50102">
    <property type="entry name" value="RRM"/>
    <property type="match status" value="1"/>
</dbReference>
<comment type="similarity">
    <text evidence="2">Belongs to the BBP/SF1 family.</text>
</comment>
<dbReference type="GO" id="GO:0005634">
    <property type="term" value="C:nucleus"/>
    <property type="evidence" value="ECO:0007669"/>
    <property type="project" value="UniProtKB-SubCell"/>
</dbReference>
<feature type="region of interest" description="Disordered" evidence="16">
    <location>
        <begin position="230"/>
        <end position="249"/>
    </location>
</feature>
<dbReference type="Gene3D" id="4.10.60.10">
    <property type="entry name" value="Zinc finger, CCHC-type"/>
    <property type="match status" value="1"/>
</dbReference>
<evidence type="ECO:0000259" key="17">
    <source>
        <dbReference type="PROSITE" id="PS50102"/>
    </source>
</evidence>
<dbReference type="InterPro" id="IPR045071">
    <property type="entry name" value="BBP-like"/>
</dbReference>
<dbReference type="Pfam" id="PF00076">
    <property type="entry name" value="RRM_1"/>
    <property type="match status" value="1"/>
</dbReference>
<evidence type="ECO:0000313" key="20">
    <source>
        <dbReference type="Proteomes" id="UP000631114"/>
    </source>
</evidence>
<dbReference type="EMBL" id="JADFTS010000006">
    <property type="protein sequence ID" value="KAF9600547.1"/>
    <property type="molecule type" value="Genomic_DNA"/>
</dbReference>
<dbReference type="Gene3D" id="3.30.420.110">
    <property type="entry name" value="MutS, connector domain"/>
    <property type="match status" value="1"/>
</dbReference>
<dbReference type="PANTHER" id="PTHR11208:SF45">
    <property type="entry name" value="SPLICING FACTOR 1"/>
    <property type="match status" value="1"/>
</dbReference>
<keyword evidence="9 15" id="KW-0694">RNA-binding</keyword>
<evidence type="ECO:0000256" key="9">
    <source>
        <dbReference type="ARBA" id="ARBA00022884"/>
    </source>
</evidence>
<evidence type="ECO:0000256" key="13">
    <source>
        <dbReference type="ARBA" id="ARBA00073774"/>
    </source>
</evidence>
<dbReference type="Gene3D" id="6.10.140.1790">
    <property type="match status" value="1"/>
</dbReference>
<evidence type="ECO:0000256" key="6">
    <source>
        <dbReference type="ARBA" id="ARBA00022737"/>
    </source>
</evidence>
<feature type="region of interest" description="Disordered" evidence="16">
    <location>
        <begin position="499"/>
        <end position="520"/>
    </location>
</feature>
<dbReference type="GO" id="GO:0006298">
    <property type="term" value="P:mismatch repair"/>
    <property type="evidence" value="ECO:0007669"/>
    <property type="project" value="InterPro"/>
</dbReference>
<dbReference type="GO" id="GO:0006397">
    <property type="term" value="P:mRNA processing"/>
    <property type="evidence" value="ECO:0007669"/>
    <property type="project" value="UniProtKB-KW"/>
</dbReference>
<feature type="domain" description="CCHC-type" evidence="18">
    <location>
        <begin position="408"/>
        <end position="423"/>
    </location>
</feature>
<keyword evidence="4" id="KW-0507">mRNA processing</keyword>
<dbReference type="GO" id="GO:0005737">
    <property type="term" value="C:cytoplasm"/>
    <property type="evidence" value="ECO:0007669"/>
    <property type="project" value="UniProtKB-ARBA"/>
</dbReference>
<feature type="domain" description="RRM" evidence="17">
    <location>
        <begin position="526"/>
        <end position="604"/>
    </location>
</feature>
<protein>
    <recommendedName>
        <fullName evidence="3 13">DNA mismatch repair protein MSH3</fullName>
    </recommendedName>
    <alternativeName>
        <fullName evidence="3 13">DNA mismatch repair protein MSH3</fullName>
    </alternativeName>
    <alternativeName>
        <fullName evidence="12">MutS protein homolog 3</fullName>
    </alternativeName>
</protein>
<feature type="compositionally biased region" description="Basic and acidic residues" evidence="16">
    <location>
        <begin position="11"/>
        <end position="23"/>
    </location>
</feature>
<evidence type="ECO:0000313" key="19">
    <source>
        <dbReference type="EMBL" id="KAF9600547.1"/>
    </source>
</evidence>
<dbReference type="InterPro" id="IPR004087">
    <property type="entry name" value="KH_dom"/>
</dbReference>
<feature type="region of interest" description="Disordered" evidence="16">
    <location>
        <begin position="667"/>
        <end position="765"/>
    </location>
</feature>
<feature type="compositionally biased region" description="Polar residues" evidence="16">
    <location>
        <begin position="744"/>
        <end position="761"/>
    </location>
</feature>
<dbReference type="InterPro" id="IPR001878">
    <property type="entry name" value="Znf_CCHC"/>
</dbReference>
<dbReference type="FunFam" id="3.30.420.110:FF:000010">
    <property type="entry name" value="DNA mismatch repair protein"/>
    <property type="match status" value="1"/>
</dbReference>
<feature type="region of interest" description="Disordered" evidence="16">
    <location>
        <begin position="1"/>
        <end position="181"/>
    </location>
</feature>
<dbReference type="GO" id="GO:0048024">
    <property type="term" value="P:regulation of mRNA splicing, via spliceosome"/>
    <property type="evidence" value="ECO:0007669"/>
    <property type="project" value="TreeGrafter"/>
</dbReference>
<evidence type="ECO:0000256" key="15">
    <source>
        <dbReference type="PROSITE-ProRule" id="PRU00176"/>
    </source>
</evidence>
<feature type="compositionally biased region" description="Low complexity" evidence="16">
    <location>
        <begin position="667"/>
        <end position="677"/>
    </location>
</feature>
<keyword evidence="11" id="KW-0539">Nucleus</keyword>
<evidence type="ECO:0000256" key="4">
    <source>
        <dbReference type="ARBA" id="ARBA00022664"/>
    </source>
</evidence>
<dbReference type="InterPro" id="IPR047086">
    <property type="entry name" value="SF1-HH_sf"/>
</dbReference>
<dbReference type="SUPFAM" id="SSF54791">
    <property type="entry name" value="Eukaryotic type KH-domain (KH-domain type I)"/>
    <property type="match status" value="1"/>
</dbReference>
<keyword evidence="20" id="KW-1185">Reference proteome</keyword>
<dbReference type="InterPro" id="IPR032570">
    <property type="entry name" value="SF1-HH"/>
</dbReference>
<dbReference type="OrthoDB" id="10021397at2759"/>
<comment type="subcellular location">
    <subcellularLocation>
        <location evidence="1">Nucleus</location>
    </subcellularLocation>
</comment>
<dbReference type="SMART" id="SM00360">
    <property type="entry name" value="RRM"/>
    <property type="match status" value="1"/>
</dbReference>
<dbReference type="GO" id="GO:0008380">
    <property type="term" value="P:RNA splicing"/>
    <property type="evidence" value="ECO:0007669"/>
    <property type="project" value="UniProtKB-KW"/>
</dbReference>
<organism evidence="19 20">
    <name type="scientific">Coptis chinensis</name>
    <dbReference type="NCBI Taxonomy" id="261450"/>
    <lineage>
        <taxon>Eukaryota</taxon>
        <taxon>Viridiplantae</taxon>
        <taxon>Streptophyta</taxon>
        <taxon>Embryophyta</taxon>
        <taxon>Tracheophyta</taxon>
        <taxon>Spermatophyta</taxon>
        <taxon>Magnoliopsida</taxon>
        <taxon>Ranunculales</taxon>
        <taxon>Ranunculaceae</taxon>
        <taxon>Coptidoideae</taxon>
        <taxon>Coptis</taxon>
    </lineage>
</organism>
<dbReference type="InterPro" id="IPR012677">
    <property type="entry name" value="Nucleotide-bd_a/b_plait_sf"/>
</dbReference>
<dbReference type="PROSITE" id="PS50158">
    <property type="entry name" value="ZF_CCHC"/>
    <property type="match status" value="1"/>
</dbReference>
<dbReference type="GO" id="GO:0003729">
    <property type="term" value="F:mRNA binding"/>
    <property type="evidence" value="ECO:0007669"/>
    <property type="project" value="UniProtKB-ARBA"/>
</dbReference>
<evidence type="ECO:0000256" key="7">
    <source>
        <dbReference type="ARBA" id="ARBA00022771"/>
    </source>
</evidence>
<evidence type="ECO:0000256" key="11">
    <source>
        <dbReference type="ARBA" id="ARBA00023242"/>
    </source>
</evidence>
<feature type="compositionally biased region" description="Basic and acidic residues" evidence="16">
    <location>
        <begin position="107"/>
        <end position="131"/>
    </location>
</feature>
<dbReference type="CDD" id="cd02395">
    <property type="entry name" value="KH-I_BBP"/>
    <property type="match status" value="1"/>
</dbReference>
<dbReference type="SMART" id="SM00322">
    <property type="entry name" value="KH"/>
    <property type="match status" value="1"/>
</dbReference>
<evidence type="ECO:0000256" key="2">
    <source>
        <dbReference type="ARBA" id="ARBA00010382"/>
    </source>
</evidence>
<dbReference type="Gene3D" id="3.30.70.330">
    <property type="match status" value="1"/>
</dbReference>
<dbReference type="GO" id="GO:0010629">
    <property type="term" value="P:negative regulation of gene expression"/>
    <property type="evidence" value="ECO:0007669"/>
    <property type="project" value="UniProtKB-ARBA"/>
</dbReference>
<keyword evidence="6" id="KW-0677">Repeat</keyword>
<dbReference type="SUPFAM" id="SSF57756">
    <property type="entry name" value="Retrovirus zinc finger-like domains"/>
    <property type="match status" value="1"/>
</dbReference>
<name>A0A835LPY7_9MAGN</name>
<evidence type="ECO:0000256" key="3">
    <source>
        <dbReference type="ARBA" id="ARBA00022151"/>
    </source>
</evidence>
<dbReference type="InterPro" id="IPR055256">
    <property type="entry name" value="KH_1_KHDC4/BBP-like"/>
</dbReference>
<dbReference type="InterPro" id="IPR036612">
    <property type="entry name" value="KH_dom_type_1_sf"/>
</dbReference>
<evidence type="ECO:0000256" key="12">
    <source>
        <dbReference type="ARBA" id="ARBA00029792"/>
    </source>
</evidence>
<dbReference type="Pfam" id="PF22675">
    <property type="entry name" value="KH-I_KHDC4-BBP"/>
    <property type="match status" value="1"/>
</dbReference>
<feature type="region of interest" description="Disordered" evidence="16">
    <location>
        <begin position="601"/>
        <end position="654"/>
    </location>
</feature>
<feature type="compositionally biased region" description="Polar residues" evidence="16">
    <location>
        <begin position="137"/>
        <end position="149"/>
    </location>
</feature>
<sequence length="1002" mass="109566">MKKKNGVSNGKIEDHHTDSDHSSECSSEEPPKQSDSQSSEDSGSRTEQLAELLSEDEEVQVEPSSILQSSREAEGKPSEGPFHASRLPFDADSNDTESQLKSVPNDSDEKKRLLNAKDGDHRLTKKLKLESDGGSAGNASEQQEHTGSSGKRRRSRWDPQPDCNVEGGDGDRTSKRRKSRWAADDANLRILGPIQLPDFVKKLVEADLDPEIQELWKELSGINKILQRAEVNDDRPKGKRSPSPPPVYDDSRIRINSRDARFREKLVRDRQTIIAKLIEKNPTFKPPPEYKPLKLYKKLYIPVKEYPGYNFVGLIIGPRGLTQKRMQNETGASIKLRGKGSILEGKAKQKYDPSDNDELHVLVEADDQKSLDDAIRMVEKLLIPVAEGMNEHKRAQLRELAQLSENQCKTCGVEGHMSYACPNWSSVVNSALTCDTCGSSSHSTANCPLTMSTPGSNFADQHQTFLADLGGSGGFTFSTPNHSSCIPWQGGNSEFGISPSCSSNSHSGRGLTPTTDNKSSKEVDDANLFVGYLPYNVDDDRLRELFSPFGRLIEAKVIKDRSTGSSKGYGFVKYDNPTNAAMAVGRMNGYKIDRKTLAVRVRGEPPSAVRSSTNLLPKYPGPAMLSQDNPSLASWPGPPGSMLPDPQFSSTKSNSLGLPYSSVFSGYSDSSSAPPSSRHIPFPSPNSLTQFPGYPGPPGSVQPDPLFSSTKSDSLGLPHSSVFLGHSDSSSERRPSSHHVPFLSPNTLTQLHGNASPTSLTKFPGDPNYTNSHNIFYFTPPSNMSAQLHLTESPSSNNLSRFPWTPMHPPARGLGLSTGDVVYGEFNDNVMRMALEGVVLSLCPPEVLLGEPLSKQTEKMLLSYAGPTSSVRVEHASRGCSKDSDALAEVLLLYETMGGDSSINAQEHDIDNTVQDKHLLGVEGIMTMPGLAVQALALIMRHLKQFGFERIMCLCSTLCPFYSNIEMTLSANTLQQLEVISSLSRSIVSFPSAANVKILHYE</sequence>
<keyword evidence="5" id="KW-0479">Metal-binding</keyword>
<keyword evidence="10" id="KW-0508">mRNA splicing</keyword>
<comment type="caution">
    <text evidence="19">The sequence shown here is derived from an EMBL/GenBank/DDBJ whole genome shotgun (WGS) entry which is preliminary data.</text>
</comment>
<evidence type="ECO:0000256" key="5">
    <source>
        <dbReference type="ARBA" id="ARBA00022723"/>
    </source>
</evidence>
<evidence type="ECO:0000256" key="8">
    <source>
        <dbReference type="ARBA" id="ARBA00022833"/>
    </source>
</evidence>
<dbReference type="PROSITE" id="PS50084">
    <property type="entry name" value="KH_TYPE_1"/>
    <property type="match status" value="1"/>
</dbReference>
<reference evidence="19 20" key="1">
    <citation type="submission" date="2020-10" db="EMBL/GenBank/DDBJ databases">
        <title>The Coptis chinensis genome and diversification of protoberbering-type alkaloids.</title>
        <authorList>
            <person name="Wang B."/>
            <person name="Shu S."/>
            <person name="Song C."/>
            <person name="Liu Y."/>
        </authorList>
    </citation>
    <scope>NUCLEOTIDE SEQUENCE [LARGE SCALE GENOMIC DNA]</scope>
    <source>
        <strain evidence="19">HL-2020</strain>
        <tissue evidence="19">Leaf</tissue>
    </source>
</reference>
<proteinExistence type="inferred from homology"/>
<evidence type="ECO:0000256" key="10">
    <source>
        <dbReference type="ARBA" id="ARBA00023187"/>
    </source>
</evidence>
<feature type="compositionally biased region" description="Polar residues" evidence="16">
    <location>
        <begin position="96"/>
        <end position="105"/>
    </location>
</feature>
<dbReference type="SUPFAM" id="SSF54928">
    <property type="entry name" value="RNA-binding domain, RBD"/>
    <property type="match status" value="1"/>
</dbReference>
<dbReference type="Pfam" id="PF16275">
    <property type="entry name" value="SF1-HH"/>
    <property type="match status" value="1"/>
</dbReference>
<dbReference type="GO" id="GO:0005524">
    <property type="term" value="F:ATP binding"/>
    <property type="evidence" value="ECO:0007669"/>
    <property type="project" value="InterPro"/>
</dbReference>
<evidence type="ECO:0000256" key="16">
    <source>
        <dbReference type="SAM" id="MobiDB-lite"/>
    </source>
</evidence>
<feature type="compositionally biased region" description="Polar residues" evidence="16">
    <location>
        <begin position="499"/>
        <end position="517"/>
    </location>
</feature>
<dbReference type="AlphaFoldDB" id="A0A835LPY7"/>
<dbReference type="Proteomes" id="UP000631114">
    <property type="component" value="Unassembled WGS sequence"/>
</dbReference>
<dbReference type="GO" id="GO:0009967">
    <property type="term" value="P:positive regulation of signal transduction"/>
    <property type="evidence" value="ECO:0007669"/>
    <property type="project" value="UniProtKB-ARBA"/>
</dbReference>
<keyword evidence="7 14" id="KW-0863">Zinc-finger</keyword>
<dbReference type="InterPro" id="IPR035979">
    <property type="entry name" value="RBD_domain_sf"/>
</dbReference>
<dbReference type="SMART" id="SM00343">
    <property type="entry name" value="ZnF_C2HC"/>
    <property type="match status" value="2"/>
</dbReference>
<keyword evidence="8" id="KW-0862">Zinc</keyword>
<gene>
    <name evidence="19" type="ORF">IFM89_010033</name>
</gene>
<evidence type="ECO:0000259" key="18">
    <source>
        <dbReference type="PROSITE" id="PS50158"/>
    </source>
</evidence>
<dbReference type="InterPro" id="IPR036678">
    <property type="entry name" value="MutS_con_dom_sf"/>
</dbReference>
<dbReference type="PANTHER" id="PTHR11208">
    <property type="entry name" value="RNA-BINDING PROTEIN RELATED"/>
    <property type="match status" value="1"/>
</dbReference>
<evidence type="ECO:0000256" key="1">
    <source>
        <dbReference type="ARBA" id="ARBA00004123"/>
    </source>
</evidence>
<dbReference type="GO" id="GO:0030983">
    <property type="term" value="F:mismatched DNA binding"/>
    <property type="evidence" value="ECO:0007669"/>
    <property type="project" value="InterPro"/>
</dbReference>
<dbReference type="InterPro" id="IPR036875">
    <property type="entry name" value="Znf_CCHC_sf"/>
</dbReference>
<dbReference type="FunFam" id="3.30.70.330:FF:000383">
    <property type="entry name" value="Sex lethal, isoform D"/>
    <property type="match status" value="1"/>
</dbReference>